<dbReference type="FunFam" id="3.40.605.10:FF:000005">
    <property type="entry name" value="Succinate-semialdehyde dehydrogenase I"/>
    <property type="match status" value="1"/>
</dbReference>
<dbReference type="InterPro" id="IPR016161">
    <property type="entry name" value="Ald_DH/histidinol_DH"/>
</dbReference>
<evidence type="ECO:0000259" key="14">
    <source>
        <dbReference type="Pfam" id="PF01765"/>
    </source>
</evidence>
<dbReference type="EC" id="1.2.1.16" evidence="9"/>
<dbReference type="GO" id="GO:0009450">
    <property type="term" value="P:gamma-aminobutyric acid catabolic process"/>
    <property type="evidence" value="ECO:0007669"/>
    <property type="project" value="UniProtKB-UniPathway"/>
</dbReference>
<dbReference type="SUPFAM" id="SSF55194">
    <property type="entry name" value="Ribosome recycling factor, RRF"/>
    <property type="match status" value="1"/>
</dbReference>
<dbReference type="OrthoDB" id="310895at2759"/>
<evidence type="ECO:0000256" key="10">
    <source>
        <dbReference type="PROSITE-ProRule" id="PRU10007"/>
    </source>
</evidence>
<evidence type="ECO:0000256" key="9">
    <source>
        <dbReference type="ARBA" id="ARBA00067047"/>
    </source>
</evidence>
<dbReference type="SUPFAM" id="SSF53720">
    <property type="entry name" value="ALDH-like"/>
    <property type="match status" value="1"/>
</dbReference>
<evidence type="ECO:0000256" key="6">
    <source>
        <dbReference type="ARBA" id="ARBA00030806"/>
    </source>
</evidence>
<comment type="pathway">
    <text evidence="1">Amino-acid degradation; 4-aminobutanoate degradation.</text>
</comment>
<comment type="catalytic activity">
    <reaction evidence="8">
        <text>succinate semialdehyde + NAD(+) + H2O = succinate + NADH + 2 H(+)</text>
        <dbReference type="Rhea" id="RHEA:13217"/>
        <dbReference type="ChEBI" id="CHEBI:15377"/>
        <dbReference type="ChEBI" id="CHEBI:15378"/>
        <dbReference type="ChEBI" id="CHEBI:30031"/>
        <dbReference type="ChEBI" id="CHEBI:57540"/>
        <dbReference type="ChEBI" id="CHEBI:57706"/>
        <dbReference type="ChEBI" id="CHEBI:57945"/>
        <dbReference type="EC" id="1.2.1.16"/>
    </reaction>
</comment>
<evidence type="ECO:0000313" key="15">
    <source>
        <dbReference type="EMBL" id="PTB40627.1"/>
    </source>
</evidence>
<dbReference type="CDD" id="cd07103">
    <property type="entry name" value="ALDH_F5_SSADH_GabD"/>
    <property type="match status" value="1"/>
</dbReference>
<sequence>MALLHRLAASSASRCAPGISSLLVRRASTMVPKLRDPSLLKKDVCYVNGEWVTAKSGKTFEVTDPATGEVITTCPEFTTADTESAITAAADAFKTFRNLTGRERAKLLRKWYDLTAENTEDIAQLITWENGKPLADARGEATYAANFFEWFSEEAPRTYGDVIPASVPGNRVWTVKEPVGVCGLITPWNFPAAMITRKIGPALAAGCTVVCKAPAETPLTALALAELAHRAGIPKGVVNIVTTSDNTVAIGEQLTTNPTIKKVSFTGSTGVGKLLMKQSSSTLKKLSLELGGNSPFIVFDDADLDAAVAGAIASKFRSSGQTCVCANRIYVQEGIYEAFTAKFVEKVKSFKVGNGFAEGVTHGPLIHDRAIGKVDYHVQDAIKKGAKLLVGGQKLPDVGSNFYDLTVLSDMNADMAIASEETFGPVAGLFKFKTEAEVVKLANASEVGLAGYFYARDLERVHRVAEALEVGMIGINTGIISDPVSPFGGVKESGFGREGSKYGIAEYQITKMMTYVKRLCGLSSASSAPRLSLTSLKYTSKAPCTPSLARPFSQSTPLLKKRKIAPASNSPEASSPSRSSSFSPPSSSKSSDNTHPNPEDPLDFSSLIAAYSPIDAHFKAQLQAVLHGGRFNPDALGALPVALKDEDGSKVTFPLNELAQIVPRSGRIISLLVNDREYLKPIMSAVQSSKDFNQQPQRSDDNELELLLKVEMERKDDLVRRVKEACQGWKDRVRQARTKHEKALKEWKKNGTVLPDVVRKADKELQKVQDKKMKEIDGEEAQVIKQLDRN</sequence>
<dbReference type="UniPathway" id="UPA00733"/>
<dbReference type="Proteomes" id="UP000240493">
    <property type="component" value="Unassembled WGS sequence"/>
</dbReference>
<dbReference type="Gene3D" id="3.30.1360.40">
    <property type="match status" value="1"/>
</dbReference>
<evidence type="ECO:0000256" key="7">
    <source>
        <dbReference type="ARBA" id="ARBA00050387"/>
    </source>
</evidence>
<evidence type="ECO:0000313" key="16">
    <source>
        <dbReference type="Proteomes" id="UP000240493"/>
    </source>
</evidence>
<proteinExistence type="inferred from homology"/>
<evidence type="ECO:0000256" key="5">
    <source>
        <dbReference type="ARBA" id="ARBA00023002"/>
    </source>
</evidence>
<accession>A0A2T3Z733</accession>
<dbReference type="InterPro" id="IPR016162">
    <property type="entry name" value="Ald_DH_N"/>
</dbReference>
<dbReference type="PROSITE" id="PS00070">
    <property type="entry name" value="ALDEHYDE_DEHYDR_CYS"/>
    <property type="match status" value="1"/>
</dbReference>
<comment type="similarity">
    <text evidence="2 11">Belongs to the aldehyde dehydrogenase family.</text>
</comment>
<dbReference type="InterPro" id="IPR023584">
    <property type="entry name" value="Ribosome_recyc_fac_dom"/>
</dbReference>
<evidence type="ECO:0000259" key="13">
    <source>
        <dbReference type="Pfam" id="PF00171"/>
    </source>
</evidence>
<dbReference type="InterPro" id="IPR016160">
    <property type="entry name" value="Ald_DH_CS_CYS"/>
</dbReference>
<dbReference type="InterPro" id="IPR036191">
    <property type="entry name" value="RRF_sf"/>
</dbReference>
<evidence type="ECO:0000256" key="8">
    <source>
        <dbReference type="ARBA" id="ARBA00052698"/>
    </source>
</evidence>
<feature type="compositionally biased region" description="Low complexity" evidence="12">
    <location>
        <begin position="565"/>
        <end position="591"/>
    </location>
</feature>
<dbReference type="Gene3D" id="1.10.132.20">
    <property type="entry name" value="Ribosome-recycling factor"/>
    <property type="match status" value="1"/>
</dbReference>
<dbReference type="GO" id="GO:0004777">
    <property type="term" value="F:succinate-semialdehyde dehydrogenase (NAD+) activity"/>
    <property type="evidence" value="ECO:0007669"/>
    <property type="project" value="UniProtKB-EC"/>
</dbReference>
<reference evidence="15 16" key="1">
    <citation type="submission" date="2016-07" db="EMBL/GenBank/DDBJ databases">
        <title>Multiple horizontal gene transfer events from other fungi enriched the ability of initially mycotrophic Trichoderma (Ascomycota) to feed on dead plant biomass.</title>
        <authorList>
            <consortium name="DOE Joint Genome Institute"/>
            <person name="Aerts A."/>
            <person name="Atanasova L."/>
            <person name="Chenthamara K."/>
            <person name="Zhang J."/>
            <person name="Grujic M."/>
            <person name="Henrissat B."/>
            <person name="Kuo A."/>
            <person name="Salamov A."/>
            <person name="Lipzen A."/>
            <person name="Labutti K."/>
            <person name="Barry K."/>
            <person name="Miao Y."/>
            <person name="Rahimi M.J."/>
            <person name="Shen Q."/>
            <person name="Grigoriev I.V."/>
            <person name="Kubicek C.P."/>
            <person name="Druzhinina I.S."/>
        </authorList>
    </citation>
    <scope>NUCLEOTIDE SEQUENCE [LARGE SCALE GENOMIC DNA]</scope>
    <source>
        <strain evidence="15 16">CBS 433.97</strain>
    </source>
</reference>
<feature type="domain" description="Aldehyde dehydrogenase" evidence="13">
    <location>
        <begin position="51"/>
        <end position="512"/>
    </location>
</feature>
<name>A0A2T3Z733_TRIA4</name>
<dbReference type="PANTHER" id="PTHR43353">
    <property type="entry name" value="SUCCINATE-SEMIALDEHYDE DEHYDROGENASE, MITOCHONDRIAL"/>
    <property type="match status" value="1"/>
</dbReference>
<protein>
    <recommendedName>
        <fullName evidence="4">Succinate-semialdehyde dehydrogenase, mitochondrial</fullName>
        <ecNumber evidence="9">1.2.1.16</ecNumber>
        <ecNumber evidence="3">1.2.1.24</ecNumber>
    </recommendedName>
    <alternativeName>
        <fullName evidence="6">NAD(+)-dependent succinic semialdehyde dehydrogenase</fullName>
    </alternativeName>
</protein>
<dbReference type="InterPro" id="IPR015590">
    <property type="entry name" value="Aldehyde_DH_dom"/>
</dbReference>
<dbReference type="InterPro" id="IPR016163">
    <property type="entry name" value="Ald_DH_C"/>
</dbReference>
<evidence type="ECO:0000256" key="3">
    <source>
        <dbReference type="ARBA" id="ARBA00013051"/>
    </source>
</evidence>
<evidence type="ECO:0000256" key="4">
    <source>
        <dbReference type="ARBA" id="ARBA00019842"/>
    </source>
</evidence>
<dbReference type="EMBL" id="KZ679262">
    <property type="protein sequence ID" value="PTB40627.1"/>
    <property type="molecule type" value="Genomic_DNA"/>
</dbReference>
<organism evidence="15 16">
    <name type="scientific">Trichoderma asperellum (strain ATCC 204424 / CBS 433.97 / NBRC 101777)</name>
    <dbReference type="NCBI Taxonomy" id="1042311"/>
    <lineage>
        <taxon>Eukaryota</taxon>
        <taxon>Fungi</taxon>
        <taxon>Dikarya</taxon>
        <taxon>Ascomycota</taxon>
        <taxon>Pezizomycotina</taxon>
        <taxon>Sordariomycetes</taxon>
        <taxon>Hypocreomycetidae</taxon>
        <taxon>Hypocreales</taxon>
        <taxon>Hypocreaceae</taxon>
        <taxon>Trichoderma</taxon>
    </lineage>
</organism>
<dbReference type="AlphaFoldDB" id="A0A2T3Z733"/>
<evidence type="ECO:0000256" key="11">
    <source>
        <dbReference type="RuleBase" id="RU003345"/>
    </source>
</evidence>
<dbReference type="Pfam" id="PF01765">
    <property type="entry name" value="RRF"/>
    <property type="match status" value="1"/>
</dbReference>
<dbReference type="EC" id="1.2.1.24" evidence="3"/>
<feature type="region of interest" description="Disordered" evidence="12">
    <location>
        <begin position="559"/>
        <end position="602"/>
    </location>
</feature>
<dbReference type="InterPro" id="IPR029510">
    <property type="entry name" value="Ald_DH_CS_GLU"/>
</dbReference>
<dbReference type="GO" id="GO:0005737">
    <property type="term" value="C:cytoplasm"/>
    <property type="evidence" value="ECO:0007669"/>
    <property type="project" value="TreeGrafter"/>
</dbReference>
<feature type="active site" evidence="10">
    <location>
        <position position="289"/>
    </location>
</feature>
<feature type="domain" description="Ribosome recycling factor" evidence="14">
    <location>
        <begin position="619"/>
        <end position="785"/>
    </location>
</feature>
<dbReference type="PANTHER" id="PTHR43353:SF5">
    <property type="entry name" value="SUCCINATE-SEMIALDEHYDE DEHYDROGENASE, MITOCHONDRIAL"/>
    <property type="match status" value="1"/>
</dbReference>
<dbReference type="InterPro" id="IPR050740">
    <property type="entry name" value="Aldehyde_DH_Superfamily"/>
</dbReference>
<keyword evidence="16" id="KW-1185">Reference proteome</keyword>
<dbReference type="Gene3D" id="3.40.605.10">
    <property type="entry name" value="Aldehyde Dehydrogenase, Chain A, domain 1"/>
    <property type="match status" value="1"/>
</dbReference>
<dbReference type="Pfam" id="PF00171">
    <property type="entry name" value="Aldedh"/>
    <property type="match status" value="1"/>
</dbReference>
<comment type="catalytic activity">
    <reaction evidence="7">
        <text>succinate semialdehyde + NADP(+) + H2O = succinate + NADPH + 2 H(+)</text>
        <dbReference type="Rhea" id="RHEA:13213"/>
        <dbReference type="ChEBI" id="CHEBI:15377"/>
        <dbReference type="ChEBI" id="CHEBI:15378"/>
        <dbReference type="ChEBI" id="CHEBI:30031"/>
        <dbReference type="ChEBI" id="CHEBI:57706"/>
        <dbReference type="ChEBI" id="CHEBI:57783"/>
        <dbReference type="ChEBI" id="CHEBI:58349"/>
        <dbReference type="EC" id="1.2.1.16"/>
    </reaction>
</comment>
<dbReference type="PROSITE" id="PS00687">
    <property type="entry name" value="ALDEHYDE_DEHYDR_GLU"/>
    <property type="match status" value="1"/>
</dbReference>
<evidence type="ECO:0000256" key="1">
    <source>
        <dbReference type="ARBA" id="ARBA00005176"/>
    </source>
</evidence>
<dbReference type="NCBIfam" id="TIGR01780">
    <property type="entry name" value="SSADH"/>
    <property type="match status" value="1"/>
</dbReference>
<dbReference type="FunFam" id="3.40.309.10:FF:000004">
    <property type="entry name" value="Succinate-semialdehyde dehydrogenase I"/>
    <property type="match status" value="1"/>
</dbReference>
<evidence type="ECO:0000256" key="2">
    <source>
        <dbReference type="ARBA" id="ARBA00009986"/>
    </source>
</evidence>
<evidence type="ECO:0000256" key="12">
    <source>
        <dbReference type="SAM" id="MobiDB-lite"/>
    </source>
</evidence>
<dbReference type="Gene3D" id="3.40.309.10">
    <property type="entry name" value="Aldehyde Dehydrogenase, Chain A, domain 2"/>
    <property type="match status" value="1"/>
</dbReference>
<dbReference type="STRING" id="1042311.A0A2T3Z733"/>
<keyword evidence="5 11" id="KW-0560">Oxidoreductase</keyword>
<gene>
    <name evidence="15" type="ORF">M441DRAFT_80110</name>
</gene>
<dbReference type="InterPro" id="IPR010102">
    <property type="entry name" value="Succ_semiAld_DH"/>
</dbReference>